<dbReference type="Pfam" id="PF01029">
    <property type="entry name" value="NusB"/>
    <property type="match status" value="1"/>
</dbReference>
<sequence>MPTGKKKTKAKAKESLSKKTPAPKSSKPKVPLAQRRRARQLILQALYQWLIAKAEPQEIETEFREENAEKPGKVDWEYFHDVFIEIPKQAASLDEHIHPLLDRDASALDPVEKALLYLGAFELAHRVDVPYRVVINECVELAKTFGATESHKYINGVLDKLARVLRSAERSSHKKK</sequence>
<dbReference type="InterPro" id="IPR011605">
    <property type="entry name" value="NusB_fam"/>
</dbReference>
<dbReference type="PANTHER" id="PTHR11078:SF3">
    <property type="entry name" value="ANTITERMINATION NUSB DOMAIN-CONTAINING PROTEIN"/>
    <property type="match status" value="1"/>
</dbReference>
<evidence type="ECO:0000259" key="8">
    <source>
        <dbReference type="Pfam" id="PF01029"/>
    </source>
</evidence>
<dbReference type="InterPro" id="IPR006027">
    <property type="entry name" value="NusB_RsmB_TIM44"/>
</dbReference>
<dbReference type="GO" id="GO:0003723">
    <property type="term" value="F:RNA binding"/>
    <property type="evidence" value="ECO:0007669"/>
    <property type="project" value="UniProtKB-UniRule"/>
</dbReference>
<reference evidence="10" key="1">
    <citation type="submission" date="2017-08" db="EMBL/GenBank/DDBJ databases">
        <title>A dynamic microbial community with high functional redundancy inhabits the cold, oxic subseafloor aquifer.</title>
        <authorList>
            <person name="Tully B.J."/>
            <person name="Wheat C.G."/>
            <person name="Glazer B.T."/>
            <person name="Huber J.A."/>
        </authorList>
    </citation>
    <scope>NUCLEOTIDE SEQUENCE [LARGE SCALE GENOMIC DNA]</scope>
</reference>
<keyword evidence="5 6" id="KW-0804">Transcription</keyword>
<dbReference type="PANTHER" id="PTHR11078">
    <property type="entry name" value="N UTILIZATION SUBSTANCE PROTEIN B-RELATED"/>
    <property type="match status" value="1"/>
</dbReference>
<keyword evidence="4 6" id="KW-0805">Transcription regulation</keyword>
<dbReference type="Proteomes" id="UP000218327">
    <property type="component" value="Unassembled WGS sequence"/>
</dbReference>
<feature type="region of interest" description="Disordered" evidence="7">
    <location>
        <begin position="1"/>
        <end position="34"/>
    </location>
</feature>
<dbReference type="InterPro" id="IPR035926">
    <property type="entry name" value="NusB-like_sf"/>
</dbReference>
<comment type="caution">
    <text evidence="9">The sequence shown here is derived from an EMBL/GenBank/DDBJ whole genome shotgun (WGS) entry which is preliminary data.</text>
</comment>
<evidence type="ECO:0000313" key="9">
    <source>
        <dbReference type="EMBL" id="PCJ26841.1"/>
    </source>
</evidence>
<evidence type="ECO:0000256" key="6">
    <source>
        <dbReference type="HAMAP-Rule" id="MF_00073"/>
    </source>
</evidence>
<feature type="compositionally biased region" description="Low complexity" evidence="7">
    <location>
        <begin position="18"/>
        <end position="33"/>
    </location>
</feature>
<dbReference type="GO" id="GO:0031564">
    <property type="term" value="P:transcription antitermination"/>
    <property type="evidence" value="ECO:0007669"/>
    <property type="project" value="UniProtKB-KW"/>
</dbReference>
<evidence type="ECO:0000313" key="10">
    <source>
        <dbReference type="Proteomes" id="UP000218327"/>
    </source>
</evidence>
<evidence type="ECO:0000256" key="3">
    <source>
        <dbReference type="ARBA" id="ARBA00022884"/>
    </source>
</evidence>
<evidence type="ECO:0000256" key="5">
    <source>
        <dbReference type="ARBA" id="ARBA00023163"/>
    </source>
</evidence>
<dbReference type="GO" id="GO:0006353">
    <property type="term" value="P:DNA-templated transcription termination"/>
    <property type="evidence" value="ECO:0007669"/>
    <property type="project" value="UniProtKB-UniRule"/>
</dbReference>
<keyword evidence="3 6" id="KW-0694">RNA-binding</keyword>
<dbReference type="EMBL" id="NVVJ01000009">
    <property type="protein sequence ID" value="PCJ26841.1"/>
    <property type="molecule type" value="Genomic_DNA"/>
</dbReference>
<keyword evidence="2 6" id="KW-0889">Transcription antitermination</keyword>
<evidence type="ECO:0000256" key="2">
    <source>
        <dbReference type="ARBA" id="ARBA00022814"/>
    </source>
</evidence>
<proteinExistence type="inferred from homology"/>
<gene>
    <name evidence="6" type="primary">nusB</name>
    <name evidence="9" type="ORF">COA96_04225</name>
</gene>
<feature type="compositionally biased region" description="Basic residues" evidence="7">
    <location>
        <begin position="1"/>
        <end position="10"/>
    </location>
</feature>
<dbReference type="GO" id="GO:0005829">
    <property type="term" value="C:cytosol"/>
    <property type="evidence" value="ECO:0007669"/>
    <property type="project" value="TreeGrafter"/>
</dbReference>
<name>A0A2A5B698_9GAMM</name>
<dbReference type="SUPFAM" id="SSF48013">
    <property type="entry name" value="NusB-like"/>
    <property type="match status" value="1"/>
</dbReference>
<dbReference type="HAMAP" id="MF_00073">
    <property type="entry name" value="NusB"/>
    <property type="match status" value="1"/>
</dbReference>
<protein>
    <recommendedName>
        <fullName evidence="6">Transcription antitermination protein NusB</fullName>
    </recommendedName>
    <alternativeName>
        <fullName evidence="6">Antitermination factor NusB</fullName>
    </alternativeName>
</protein>
<feature type="domain" description="NusB/RsmB/TIM44" evidence="8">
    <location>
        <begin position="36"/>
        <end position="163"/>
    </location>
</feature>
<evidence type="ECO:0000256" key="4">
    <source>
        <dbReference type="ARBA" id="ARBA00023015"/>
    </source>
</evidence>
<comment type="similarity">
    <text evidence="1 6">Belongs to the NusB family.</text>
</comment>
<dbReference type="AlphaFoldDB" id="A0A2A5B698"/>
<dbReference type="Gene3D" id="1.10.940.10">
    <property type="entry name" value="NusB-like"/>
    <property type="match status" value="1"/>
</dbReference>
<evidence type="ECO:0000256" key="7">
    <source>
        <dbReference type="SAM" id="MobiDB-lite"/>
    </source>
</evidence>
<evidence type="ECO:0000256" key="1">
    <source>
        <dbReference type="ARBA" id="ARBA00005952"/>
    </source>
</evidence>
<organism evidence="9 10">
    <name type="scientific">SAR86 cluster bacterium</name>
    <dbReference type="NCBI Taxonomy" id="2030880"/>
    <lineage>
        <taxon>Bacteria</taxon>
        <taxon>Pseudomonadati</taxon>
        <taxon>Pseudomonadota</taxon>
        <taxon>Gammaproteobacteria</taxon>
        <taxon>SAR86 cluster</taxon>
    </lineage>
</organism>
<dbReference type="NCBIfam" id="TIGR01951">
    <property type="entry name" value="nusB"/>
    <property type="match status" value="1"/>
</dbReference>
<accession>A0A2A5B698</accession>
<comment type="function">
    <text evidence="6">Involved in transcription antitermination. Required for transcription of ribosomal RNA (rRNA) genes. Binds specifically to the boxA antiterminator sequence of the ribosomal RNA (rrn) operons.</text>
</comment>